<dbReference type="EMBL" id="AEWX01000004">
    <property type="protein sequence ID" value="EGC21070.1"/>
    <property type="molecule type" value="Genomic_DNA"/>
</dbReference>
<proteinExistence type="predicted"/>
<accession>F0F4B2</accession>
<organism evidence="1 2">
    <name type="scientific">Prevotella multiformis DSM 16608</name>
    <dbReference type="NCBI Taxonomy" id="888743"/>
    <lineage>
        <taxon>Bacteria</taxon>
        <taxon>Pseudomonadati</taxon>
        <taxon>Bacteroidota</taxon>
        <taxon>Bacteroidia</taxon>
        <taxon>Bacteroidales</taxon>
        <taxon>Prevotellaceae</taxon>
        <taxon>Prevotella</taxon>
    </lineage>
</organism>
<dbReference type="STRING" id="888743.HMPREF9141_0428"/>
<dbReference type="AlphaFoldDB" id="F0F4B2"/>
<gene>
    <name evidence="1" type="ORF">HMPREF9141_0428</name>
</gene>
<comment type="caution">
    <text evidence="1">The sequence shown here is derived from an EMBL/GenBank/DDBJ whole genome shotgun (WGS) entry which is preliminary data.</text>
</comment>
<name>F0F4B2_9BACT</name>
<sequence length="130" mass="15247">MKKFIIQKSSIQPNGWVLTDTENKVVITFEDGLFNESQKVTLLEDSSATAEELAHIVGEMGNWVARHHGSKCFRKTYGFEISEDDTKRYLYRRKSPRWRMEIEEKRVTAESLATSLRKAAEFLIKRNRYE</sequence>
<dbReference type="Proteomes" id="UP000005697">
    <property type="component" value="Unassembled WGS sequence"/>
</dbReference>
<protein>
    <submittedName>
        <fullName evidence="1">Uncharacterized protein</fullName>
    </submittedName>
</protein>
<dbReference type="HOGENOM" id="CLU_1936163_0_0_10"/>
<keyword evidence="2" id="KW-1185">Reference proteome</keyword>
<dbReference type="RefSeq" id="WP_007367966.1">
    <property type="nucleotide sequence ID" value="NZ_GL872283.1"/>
</dbReference>
<evidence type="ECO:0000313" key="1">
    <source>
        <dbReference type="EMBL" id="EGC21070.1"/>
    </source>
</evidence>
<reference evidence="1 2" key="1">
    <citation type="submission" date="2011-01" db="EMBL/GenBank/DDBJ databases">
        <authorList>
            <person name="Muzny D."/>
            <person name="Qin X."/>
            <person name="Deng J."/>
            <person name="Jiang H."/>
            <person name="Liu Y."/>
            <person name="Qu J."/>
            <person name="Song X.-Z."/>
            <person name="Zhang L."/>
            <person name="Thornton R."/>
            <person name="Coyle M."/>
            <person name="Francisco L."/>
            <person name="Jackson L."/>
            <person name="Javaid M."/>
            <person name="Korchina V."/>
            <person name="Kovar C."/>
            <person name="Mata R."/>
            <person name="Mathew T."/>
            <person name="Ngo R."/>
            <person name="Nguyen L."/>
            <person name="Nguyen N."/>
            <person name="Okwuonu G."/>
            <person name="Ongeri F."/>
            <person name="Pham C."/>
            <person name="Simmons D."/>
            <person name="Wilczek-Boney K."/>
            <person name="Hale W."/>
            <person name="Jakkamsetti A."/>
            <person name="Pham P."/>
            <person name="Ruth R."/>
            <person name="San Lucas F."/>
            <person name="Warren J."/>
            <person name="Zhang J."/>
            <person name="Zhao Z."/>
            <person name="Zhou C."/>
            <person name="Zhu D."/>
            <person name="Lee S."/>
            <person name="Bess C."/>
            <person name="Blankenburg K."/>
            <person name="Forbes L."/>
            <person name="Fu Q."/>
            <person name="Gubbala S."/>
            <person name="Hirani K."/>
            <person name="Jayaseelan J.C."/>
            <person name="Lara F."/>
            <person name="Munidasa M."/>
            <person name="Palculict T."/>
            <person name="Patil S."/>
            <person name="Pu L.-L."/>
            <person name="Saada N."/>
            <person name="Tang L."/>
            <person name="Weissenberger G."/>
            <person name="Zhu Y."/>
            <person name="Hemphill L."/>
            <person name="Shang Y."/>
            <person name="Youmans B."/>
            <person name="Ayvaz T."/>
            <person name="Ross M."/>
            <person name="Santibanez J."/>
            <person name="Aqrawi P."/>
            <person name="Gross S."/>
            <person name="Joshi V."/>
            <person name="Fowler G."/>
            <person name="Nazareth L."/>
            <person name="Reid J."/>
            <person name="Worley K."/>
            <person name="Petrosino J."/>
            <person name="Highlander S."/>
            <person name="Gibbs R."/>
        </authorList>
    </citation>
    <scope>NUCLEOTIDE SEQUENCE [LARGE SCALE GENOMIC DNA]</scope>
    <source>
        <strain evidence="1 2">DSM 16608</strain>
    </source>
</reference>
<evidence type="ECO:0000313" key="2">
    <source>
        <dbReference type="Proteomes" id="UP000005697"/>
    </source>
</evidence>